<dbReference type="Pfam" id="PF13540">
    <property type="entry name" value="RCC1_2"/>
    <property type="match status" value="1"/>
</dbReference>
<evidence type="ECO:0000256" key="4">
    <source>
        <dbReference type="ARBA" id="ARBA00023157"/>
    </source>
</evidence>
<evidence type="ECO:0000256" key="1">
    <source>
        <dbReference type="ARBA" id="ARBA00022441"/>
    </source>
</evidence>
<organism evidence="8 9">
    <name type="scientific">Symbiodinium natans</name>
    <dbReference type="NCBI Taxonomy" id="878477"/>
    <lineage>
        <taxon>Eukaryota</taxon>
        <taxon>Sar</taxon>
        <taxon>Alveolata</taxon>
        <taxon>Dinophyceae</taxon>
        <taxon>Suessiales</taxon>
        <taxon>Symbiodiniaceae</taxon>
        <taxon>Symbiodinium</taxon>
    </lineage>
</organism>
<feature type="domain" description="SRCR" evidence="7">
    <location>
        <begin position="751"/>
        <end position="849"/>
    </location>
</feature>
<accession>A0A812I3U6</accession>
<dbReference type="InterPro" id="IPR036772">
    <property type="entry name" value="SRCR-like_dom_sf"/>
</dbReference>
<dbReference type="SUPFAM" id="SSF49899">
    <property type="entry name" value="Concanavalin A-like lectins/glucanases"/>
    <property type="match status" value="2"/>
</dbReference>
<keyword evidence="9" id="KW-1185">Reference proteome</keyword>
<dbReference type="Gene3D" id="2.120.10.80">
    <property type="entry name" value="Kelch-type beta propeller"/>
    <property type="match status" value="1"/>
</dbReference>
<dbReference type="InterPro" id="IPR013320">
    <property type="entry name" value="ConA-like_dom_sf"/>
</dbReference>
<dbReference type="InterPro" id="IPR015915">
    <property type="entry name" value="Kelch-typ_b-propeller"/>
</dbReference>
<dbReference type="SUPFAM" id="SSF56487">
    <property type="entry name" value="SRCR-like"/>
    <property type="match status" value="1"/>
</dbReference>
<dbReference type="SUPFAM" id="SSF50985">
    <property type="entry name" value="RCC1/BLIP-II"/>
    <property type="match status" value="2"/>
</dbReference>
<dbReference type="InterPro" id="IPR000408">
    <property type="entry name" value="Reg_chr_condens"/>
</dbReference>
<dbReference type="EMBL" id="CAJNDS010000155">
    <property type="protein sequence ID" value="CAE6971408.1"/>
    <property type="molecule type" value="Genomic_DNA"/>
</dbReference>
<reference evidence="8" key="1">
    <citation type="submission" date="2021-02" db="EMBL/GenBank/DDBJ databases">
        <authorList>
            <person name="Dougan E. K."/>
            <person name="Rhodes N."/>
            <person name="Thang M."/>
            <person name="Chan C."/>
        </authorList>
    </citation>
    <scope>NUCLEOTIDE SEQUENCE</scope>
</reference>
<feature type="domain" description="MAM" evidence="6">
    <location>
        <begin position="9"/>
        <end position="145"/>
    </location>
</feature>
<gene>
    <name evidence="8" type="primary">rngB</name>
    <name evidence="8" type="ORF">SNAT2548_LOCUS2588</name>
</gene>
<dbReference type="PROSITE" id="PS50012">
    <property type="entry name" value="RCC1_3"/>
    <property type="match status" value="1"/>
</dbReference>
<sequence>MRRAGSTPSSGTGPSAAFQGSYYMYVEASGNQYEEFVLQSPVFPKDDNTGYISFLYHMYGTGMGSLWLQAWVGGTWTTVWSKSGNQGETWHFAAAALDKNARVLRFLGMTGGGKSDMALDAIKWSEDESDATLPRIYLRSGPCEVDGFCLQNPSFPELGPADLECEFTSSAPMHTTHFEAAVPAFGSVLMYRSDGEGEEHSGLPGEVGCKLSTYQNPIMRAEVGETKRTRGKDTPTEHTSDCWPVPSIVNVTCDFEQDECSWQGWQRSQGNAKTGEWYMTSNGEGILLSPLFPAEPHSKVLLFSYRSGQGGQLQLRGRSSGCTFNCWTKLWEVKGAQDETQADIWHEAKVVIPAYVVGLQFMAVGDAATTSAAVDHLLVVEFVDSNHFAELSLAGARSCILHKSTGEVRCWGEGGLLGQGFFSEFSSDEDIGDSPLEMRNLPSIDFGSGRTVRQVSAGNTHTAVLLDDGTVKTFGYDHGTAQNRLPLVDLGHNRKALEVAAGNMGVTCILLDDYIVKCGRNGIIDVPLDLGTGRTARQISLGHHSHLCVLLDDGTVKSWPPLCKETWSGEACFQDMPSGDTVPTVDLGIGTVREIHCGTHSFPSCALTDDGRAMCWAAEADSAATQLGVGSRTVRQTTTGCVLLDDFSVKCYGEGAVGTLGQGNTADVSDLGDSLPPIDLGTGRTARRIASSEEHVCAVLDDDSIKCWGFGTRGRLGQGNTLTIGDDPNEMGDSLPPIDLQSPITEASVQVRLHGDGRSSALRGQVQVLYEGVWGAVCDDGWDDVDARVLCRQLGLAGGKSISRFGESGRMWMHRVACFGHETNLGHCPFRGWDVHECDKSEAAGVECEFDAWSDFSTSVSPASRTRHAAAWLTSRQSMLVYAGEASAHFNFFEDVWLYGLLSQSWTQLALPASGPSSRAGHSSVWDEADEELLIFGGQYGTDVYGDLWILSLRNSTWTRSNAASPQGRAGHSATWQPFQRAMLVFAGQGSFLLNDLWMYRAEAQTWKQLHSSGGPAPRSRHSAVWDQATEAMLVFGGWAGSGPLADLWHFDSWRQIWSQLNPLSPRPSLRYGHVAAWDDTSMSMLVHGGVQQQQAQ</sequence>
<dbReference type="Pfam" id="PF24681">
    <property type="entry name" value="Kelch_KLHDC2_KLHL20_DRC7"/>
    <property type="match status" value="1"/>
</dbReference>
<dbReference type="SUPFAM" id="SSF117281">
    <property type="entry name" value="Kelch motif"/>
    <property type="match status" value="1"/>
</dbReference>
<dbReference type="PROSITE" id="PS00420">
    <property type="entry name" value="SRCR_1"/>
    <property type="match status" value="1"/>
</dbReference>
<dbReference type="PANTHER" id="PTHR46228">
    <property type="entry name" value="KELCH DOMAIN-CONTAINING PROTEIN"/>
    <property type="match status" value="1"/>
</dbReference>
<keyword evidence="3" id="KW-0677">Repeat</keyword>
<dbReference type="PROSITE" id="PS50060">
    <property type="entry name" value="MAM_2"/>
    <property type="match status" value="1"/>
</dbReference>
<dbReference type="PANTHER" id="PTHR46228:SF2">
    <property type="entry name" value="KELCH REPEAT PROTEIN (AFU_ORTHOLOGUE AFUA_4G14350)"/>
    <property type="match status" value="1"/>
</dbReference>
<evidence type="ECO:0000313" key="9">
    <source>
        <dbReference type="Proteomes" id="UP000604046"/>
    </source>
</evidence>
<evidence type="ECO:0000256" key="2">
    <source>
        <dbReference type="ARBA" id="ARBA00022729"/>
    </source>
</evidence>
<dbReference type="Proteomes" id="UP000604046">
    <property type="component" value="Unassembled WGS sequence"/>
</dbReference>
<feature type="repeat" description="RCC1" evidence="5">
    <location>
        <begin position="406"/>
        <end position="468"/>
    </location>
</feature>
<name>A0A812I3U6_9DINO</name>
<proteinExistence type="predicted"/>
<dbReference type="PRINTS" id="PR00258">
    <property type="entry name" value="SPERACTRCPTR"/>
</dbReference>
<dbReference type="Gene3D" id="3.10.250.10">
    <property type="entry name" value="SRCR-like domain"/>
    <property type="match status" value="1"/>
</dbReference>
<keyword evidence="1" id="KW-0880">Kelch repeat</keyword>
<dbReference type="SMART" id="SM00137">
    <property type="entry name" value="MAM"/>
    <property type="match status" value="1"/>
</dbReference>
<keyword evidence="4" id="KW-1015">Disulfide bond</keyword>
<dbReference type="PROSITE" id="PS50287">
    <property type="entry name" value="SRCR_2"/>
    <property type="match status" value="1"/>
</dbReference>
<dbReference type="InterPro" id="IPR000998">
    <property type="entry name" value="MAM_dom"/>
</dbReference>
<dbReference type="InterPro" id="IPR001190">
    <property type="entry name" value="SRCR"/>
</dbReference>
<dbReference type="OrthoDB" id="10066015at2759"/>
<dbReference type="Gene3D" id="2.130.10.30">
    <property type="entry name" value="Regulator of chromosome condensation 1/beta-lactamase-inhibitor protein II"/>
    <property type="match status" value="2"/>
</dbReference>
<dbReference type="Pfam" id="PF00629">
    <property type="entry name" value="MAM"/>
    <property type="match status" value="1"/>
</dbReference>
<protein>
    <submittedName>
        <fullName evidence="8">RngB protein</fullName>
    </submittedName>
</protein>
<dbReference type="FunFam" id="3.10.250.10:FF:000001">
    <property type="entry name" value="Lysyl oxidase 4 isoform X1"/>
    <property type="match status" value="1"/>
</dbReference>
<evidence type="ECO:0000259" key="7">
    <source>
        <dbReference type="PROSITE" id="PS50287"/>
    </source>
</evidence>
<dbReference type="SMART" id="SM00202">
    <property type="entry name" value="SR"/>
    <property type="match status" value="1"/>
</dbReference>
<evidence type="ECO:0000259" key="6">
    <source>
        <dbReference type="PROSITE" id="PS50060"/>
    </source>
</evidence>
<keyword evidence="2" id="KW-0732">Signal</keyword>
<evidence type="ECO:0000256" key="3">
    <source>
        <dbReference type="ARBA" id="ARBA00022737"/>
    </source>
</evidence>
<dbReference type="Gene3D" id="2.60.120.200">
    <property type="match status" value="2"/>
</dbReference>
<dbReference type="AlphaFoldDB" id="A0A812I3U6"/>
<dbReference type="GO" id="GO:0016020">
    <property type="term" value="C:membrane"/>
    <property type="evidence" value="ECO:0007669"/>
    <property type="project" value="InterPro"/>
</dbReference>
<evidence type="ECO:0000313" key="8">
    <source>
        <dbReference type="EMBL" id="CAE6971408.1"/>
    </source>
</evidence>
<dbReference type="CDD" id="cd06263">
    <property type="entry name" value="MAM"/>
    <property type="match status" value="1"/>
</dbReference>
<dbReference type="Pfam" id="PF00530">
    <property type="entry name" value="SRCR"/>
    <property type="match status" value="1"/>
</dbReference>
<evidence type="ECO:0000256" key="5">
    <source>
        <dbReference type="PROSITE-ProRule" id="PRU00235"/>
    </source>
</evidence>
<dbReference type="InterPro" id="IPR009091">
    <property type="entry name" value="RCC1/BLIP-II"/>
</dbReference>
<comment type="caution">
    <text evidence="8">The sequence shown here is derived from an EMBL/GenBank/DDBJ whole genome shotgun (WGS) entry which is preliminary data.</text>
</comment>